<comment type="caution">
    <text evidence="2">The sequence shown here is derived from an EMBL/GenBank/DDBJ whole genome shotgun (WGS) entry which is preliminary data.</text>
</comment>
<keyword evidence="3" id="KW-1185">Reference proteome</keyword>
<protein>
    <submittedName>
        <fullName evidence="2">Uncharacterized protein</fullName>
    </submittedName>
</protein>
<evidence type="ECO:0000313" key="3">
    <source>
        <dbReference type="Proteomes" id="UP001046870"/>
    </source>
</evidence>
<feature type="compositionally biased region" description="Pro residues" evidence="1">
    <location>
        <begin position="391"/>
        <end position="402"/>
    </location>
</feature>
<feature type="region of interest" description="Disordered" evidence="1">
    <location>
        <begin position="380"/>
        <end position="406"/>
    </location>
</feature>
<reference evidence="2" key="1">
    <citation type="submission" date="2021-01" db="EMBL/GenBank/DDBJ databases">
        <authorList>
            <person name="Zahm M."/>
            <person name="Roques C."/>
            <person name="Cabau C."/>
            <person name="Klopp C."/>
            <person name="Donnadieu C."/>
            <person name="Jouanno E."/>
            <person name="Lampietro C."/>
            <person name="Louis A."/>
            <person name="Herpin A."/>
            <person name="Echchiki A."/>
            <person name="Berthelot C."/>
            <person name="Parey E."/>
            <person name="Roest-Crollius H."/>
            <person name="Braasch I."/>
            <person name="Postlethwait J."/>
            <person name="Bobe J."/>
            <person name="Montfort J."/>
            <person name="Bouchez O."/>
            <person name="Begum T."/>
            <person name="Mejri S."/>
            <person name="Adams A."/>
            <person name="Chen W.-J."/>
            <person name="Guiguen Y."/>
        </authorList>
    </citation>
    <scope>NUCLEOTIDE SEQUENCE</scope>
    <source>
        <strain evidence="2">YG-15Mar2019-1</strain>
        <tissue evidence="2">Brain</tissue>
    </source>
</reference>
<feature type="region of interest" description="Disordered" evidence="1">
    <location>
        <begin position="203"/>
        <end position="267"/>
    </location>
</feature>
<feature type="compositionally biased region" description="Basic and acidic residues" evidence="1">
    <location>
        <begin position="211"/>
        <end position="222"/>
    </location>
</feature>
<evidence type="ECO:0000256" key="1">
    <source>
        <dbReference type="SAM" id="MobiDB-lite"/>
    </source>
</evidence>
<feature type="region of interest" description="Disordered" evidence="1">
    <location>
        <begin position="104"/>
        <end position="124"/>
    </location>
</feature>
<accession>A0A9D3T1I6</accession>
<feature type="region of interest" description="Disordered" evidence="1">
    <location>
        <begin position="39"/>
        <end position="62"/>
    </location>
</feature>
<proteinExistence type="predicted"/>
<sequence>MISLKGLDIHHSSTLPSILDTYLSPGYIKKDEKKQQKMSLSCKEEGGFLETSRSDSGEESTIRQKAALDQRHLEVYRNMHLLRDVMYHRYAVLLKEKIHRQRKEIKRHEQASLKPPENAREQRQGRVLGQKLPYCNLSHNDSHLKSLPKTSYYLIVDLQDELARRGCLKTWRDQEEFWSLVGQNRGTARLESRLKEICERMISSRPAPDQRSVERRQKEKSRTAPIVQITVDEGSHQEQTVLSEEEAGDSDAALHPQGKHPQEQDEMEQMFPKLQVPKFVTLQPGFLDQFKPSVLPELRICDPPQKRRRAGSNLKKLHLMHSLSLTNMATSQRMLDRNGHFKHWEEEDRVHCLLQYVFPADDSKARKSCNKKCSLPHLSLSPRRSAREMPAPSPKHGTPPPTGIQWSKVIPEHTEMTRNKIPEPLTLEEVCQQHPVKVIDHHCKTWTNYV</sequence>
<evidence type="ECO:0000313" key="2">
    <source>
        <dbReference type="EMBL" id="KAG7462720.1"/>
    </source>
</evidence>
<feature type="compositionally biased region" description="Basic and acidic residues" evidence="1">
    <location>
        <begin position="106"/>
        <end position="124"/>
    </location>
</feature>
<gene>
    <name evidence="2" type="ORF">MATL_G00187690</name>
</gene>
<feature type="compositionally biased region" description="Basic and acidic residues" evidence="1">
    <location>
        <begin position="42"/>
        <end position="62"/>
    </location>
</feature>
<dbReference type="EMBL" id="JAFDVH010000016">
    <property type="protein sequence ID" value="KAG7462720.1"/>
    <property type="molecule type" value="Genomic_DNA"/>
</dbReference>
<organism evidence="2 3">
    <name type="scientific">Megalops atlanticus</name>
    <name type="common">Tarpon</name>
    <name type="synonym">Clupea gigantea</name>
    <dbReference type="NCBI Taxonomy" id="7932"/>
    <lineage>
        <taxon>Eukaryota</taxon>
        <taxon>Metazoa</taxon>
        <taxon>Chordata</taxon>
        <taxon>Craniata</taxon>
        <taxon>Vertebrata</taxon>
        <taxon>Euteleostomi</taxon>
        <taxon>Actinopterygii</taxon>
        <taxon>Neopterygii</taxon>
        <taxon>Teleostei</taxon>
        <taxon>Elopiformes</taxon>
        <taxon>Megalopidae</taxon>
        <taxon>Megalops</taxon>
    </lineage>
</organism>
<dbReference type="OrthoDB" id="6131651at2759"/>
<dbReference type="AlphaFoldDB" id="A0A9D3T1I6"/>
<dbReference type="Proteomes" id="UP001046870">
    <property type="component" value="Chromosome 16"/>
</dbReference>
<name>A0A9D3T1I6_MEGAT</name>